<comment type="caution">
    <text evidence="1">The sequence shown here is derived from an EMBL/GenBank/DDBJ whole genome shotgun (WGS) entry which is preliminary data.</text>
</comment>
<sequence>MSGTLLSECTKTAEPPKCATCLHFNKPCNHKTGDAECPAKVIAQKRYITSINYEDV</sequence>
<organism evidence="1 2">
    <name type="scientific">Plutella xylostella</name>
    <name type="common">Diamondback moth</name>
    <name type="synonym">Plutella maculipennis</name>
    <dbReference type="NCBI Taxonomy" id="51655"/>
    <lineage>
        <taxon>Eukaryota</taxon>
        <taxon>Metazoa</taxon>
        <taxon>Ecdysozoa</taxon>
        <taxon>Arthropoda</taxon>
        <taxon>Hexapoda</taxon>
        <taxon>Insecta</taxon>
        <taxon>Pterygota</taxon>
        <taxon>Neoptera</taxon>
        <taxon>Endopterygota</taxon>
        <taxon>Lepidoptera</taxon>
        <taxon>Glossata</taxon>
        <taxon>Ditrysia</taxon>
        <taxon>Yponomeutoidea</taxon>
        <taxon>Plutellidae</taxon>
        <taxon>Plutella</taxon>
    </lineage>
</organism>
<evidence type="ECO:0000313" key="1">
    <source>
        <dbReference type="EMBL" id="KAG7300385.1"/>
    </source>
</evidence>
<name>A0ABQ7Q565_PLUXY</name>
<dbReference type="Proteomes" id="UP000823941">
    <property type="component" value="Chromosome 21"/>
</dbReference>
<dbReference type="EMBL" id="JAHIBW010000021">
    <property type="protein sequence ID" value="KAG7300385.1"/>
    <property type="molecule type" value="Genomic_DNA"/>
</dbReference>
<reference evidence="1 2" key="1">
    <citation type="submission" date="2021-06" db="EMBL/GenBank/DDBJ databases">
        <title>A haploid diamondback moth (Plutella xylostella L.) genome assembly resolves 31 chromosomes and identifies a diamide resistance mutation.</title>
        <authorList>
            <person name="Ward C.M."/>
            <person name="Perry K.D."/>
            <person name="Baker G."/>
            <person name="Powis K."/>
            <person name="Heckel D.G."/>
            <person name="Baxter S.W."/>
        </authorList>
    </citation>
    <scope>NUCLEOTIDE SEQUENCE [LARGE SCALE GENOMIC DNA]</scope>
    <source>
        <strain evidence="1 2">LV</strain>
        <tissue evidence="1">Single pupa</tissue>
    </source>
</reference>
<keyword evidence="2" id="KW-1185">Reference proteome</keyword>
<protein>
    <submittedName>
        <fullName evidence="1">Uncharacterized protein</fullName>
    </submittedName>
</protein>
<proteinExistence type="predicted"/>
<gene>
    <name evidence="1" type="ORF">JYU34_015986</name>
</gene>
<accession>A0ABQ7Q565</accession>
<evidence type="ECO:0000313" key="2">
    <source>
        <dbReference type="Proteomes" id="UP000823941"/>
    </source>
</evidence>